<protein>
    <submittedName>
        <fullName evidence="2">Lrp/AsnC family transcriptional regulator</fullName>
    </submittedName>
</protein>
<dbReference type="Proteomes" id="UP001146670">
    <property type="component" value="Unassembled WGS sequence"/>
</dbReference>
<sequence length="164" mass="18899">MEKEQRRKLLKLIETHAHLSQQTLADMLGLPLDEVATTIKRLEEQNIIAGYHTMVNWDAADDDHVSAMIEVNVNLTRETSYQEIAEVLYQFPEVESLYLMSGAYDFMLLTRRSSMTDISKFVSRLGTVEEVVSTTTHIVMNRYKDHGTIYDDPNNDMERLVVSQ</sequence>
<evidence type="ECO:0000313" key="2">
    <source>
        <dbReference type="EMBL" id="MCZ0725629.1"/>
    </source>
</evidence>
<dbReference type="InterPro" id="IPR050684">
    <property type="entry name" value="HTH-Siroheme_Decarb"/>
</dbReference>
<dbReference type="RefSeq" id="WP_268751944.1">
    <property type="nucleotide sequence ID" value="NZ_JAPRFQ010000001.1"/>
</dbReference>
<dbReference type="InterPro" id="IPR019888">
    <property type="entry name" value="Tscrpt_reg_AsnC-like"/>
</dbReference>
<dbReference type="Gene3D" id="3.30.70.920">
    <property type="match status" value="1"/>
</dbReference>
<dbReference type="Pfam" id="PF01037">
    <property type="entry name" value="AsnC_trans_reg"/>
    <property type="match status" value="1"/>
</dbReference>
<dbReference type="InterPro" id="IPR036388">
    <property type="entry name" value="WH-like_DNA-bd_sf"/>
</dbReference>
<dbReference type="Pfam" id="PF13412">
    <property type="entry name" value="HTH_24"/>
    <property type="match status" value="1"/>
</dbReference>
<evidence type="ECO:0000259" key="1">
    <source>
        <dbReference type="Pfam" id="PF01037"/>
    </source>
</evidence>
<dbReference type="PANTHER" id="PTHR43413:SF7">
    <property type="entry name" value="HTH-TYPE TRANSCRIPTIONAL REGULATOR PTR2"/>
    <property type="match status" value="1"/>
</dbReference>
<keyword evidence="3" id="KW-1185">Reference proteome</keyword>
<dbReference type="InterPro" id="IPR019887">
    <property type="entry name" value="Tscrpt_reg_AsnC/Lrp_C"/>
</dbReference>
<comment type="caution">
    <text evidence="2">The sequence shown here is derived from an EMBL/GenBank/DDBJ whole genome shotgun (WGS) entry which is preliminary data.</text>
</comment>
<dbReference type="InterPro" id="IPR011008">
    <property type="entry name" value="Dimeric_a/b-barrel"/>
</dbReference>
<gene>
    <name evidence="2" type="ORF">OW157_03475</name>
</gene>
<evidence type="ECO:0000313" key="3">
    <source>
        <dbReference type="Proteomes" id="UP001146670"/>
    </source>
</evidence>
<feature type="domain" description="Transcription regulator AsnC/Lrp ligand binding" evidence="1">
    <location>
        <begin position="71"/>
        <end position="141"/>
    </location>
</feature>
<proteinExistence type="predicted"/>
<dbReference type="InterPro" id="IPR036390">
    <property type="entry name" value="WH_DNA-bd_sf"/>
</dbReference>
<dbReference type="SMART" id="SM00344">
    <property type="entry name" value="HTH_ASNC"/>
    <property type="match status" value="1"/>
</dbReference>
<accession>A0A9X3FUU1</accession>
<organism evidence="2 3">
    <name type="scientific">Aerococcus kribbianus</name>
    <dbReference type="NCBI Taxonomy" id="2999064"/>
    <lineage>
        <taxon>Bacteria</taxon>
        <taxon>Bacillati</taxon>
        <taxon>Bacillota</taxon>
        <taxon>Bacilli</taxon>
        <taxon>Lactobacillales</taxon>
        <taxon>Aerococcaceae</taxon>
        <taxon>Aerococcus</taxon>
    </lineage>
</organism>
<dbReference type="SUPFAM" id="SSF46785">
    <property type="entry name" value="Winged helix' DNA-binding domain"/>
    <property type="match status" value="1"/>
</dbReference>
<dbReference type="EMBL" id="JAPRFR010000001">
    <property type="protein sequence ID" value="MCZ0725629.1"/>
    <property type="molecule type" value="Genomic_DNA"/>
</dbReference>
<dbReference type="AlphaFoldDB" id="A0A9X3FUU1"/>
<reference evidence="2" key="1">
    <citation type="submission" date="2022-12" db="EMBL/GenBank/DDBJ databases">
        <title>Description and comparative metabolic analysis of Aerococcus sp. nov., isolated from the feces of a pig.</title>
        <authorList>
            <person name="Chang Y.-H."/>
        </authorList>
    </citation>
    <scope>NUCLEOTIDE SEQUENCE</scope>
    <source>
        <strain evidence="2">YH-aer222</strain>
    </source>
</reference>
<name>A0A9X3FUU1_9LACT</name>
<dbReference type="PANTHER" id="PTHR43413">
    <property type="entry name" value="TRANSCRIPTIONAL REGULATOR, ASNC FAMILY"/>
    <property type="match status" value="1"/>
</dbReference>
<dbReference type="SUPFAM" id="SSF54909">
    <property type="entry name" value="Dimeric alpha+beta barrel"/>
    <property type="match status" value="1"/>
</dbReference>
<dbReference type="Gene3D" id="1.10.10.10">
    <property type="entry name" value="Winged helix-like DNA-binding domain superfamily/Winged helix DNA-binding domain"/>
    <property type="match status" value="1"/>
</dbReference>